<dbReference type="Proteomes" id="UP000521676">
    <property type="component" value="Unassembled WGS sequence"/>
</dbReference>
<reference evidence="9 11" key="1">
    <citation type="submission" date="2020-06" db="EMBL/GenBank/DDBJ databases">
        <title>Anoxygenic phototrophic Chloroflexota member uses a Type I reaction center.</title>
        <authorList>
            <person name="Tsuji J.M."/>
            <person name="Shaw N.A."/>
            <person name="Nagashima S."/>
            <person name="Venkiteswaran J."/>
            <person name="Schiff S.L."/>
            <person name="Hanada S."/>
            <person name="Tank M."/>
            <person name="Neufeld J.D."/>
        </authorList>
    </citation>
    <scope>NUCLEOTIDE SEQUENCE [LARGE SCALE GENOMIC DNA]</scope>
    <source>
        <strain evidence="9">L227-S17</strain>
    </source>
</reference>
<dbReference type="PIRSF" id="PIRSF003107">
    <property type="entry name" value="PhoU"/>
    <property type="match status" value="1"/>
</dbReference>
<evidence type="ECO:0000259" key="8">
    <source>
        <dbReference type="Pfam" id="PF01895"/>
    </source>
</evidence>
<keyword evidence="5 7" id="KW-0963">Cytoplasm</keyword>
<dbReference type="SUPFAM" id="SSF109755">
    <property type="entry name" value="PhoU-like"/>
    <property type="match status" value="1"/>
</dbReference>
<organism evidence="9 11">
    <name type="scientific">Candidatus Chlorohelix allophototropha</name>
    <dbReference type="NCBI Taxonomy" id="3003348"/>
    <lineage>
        <taxon>Bacteria</taxon>
        <taxon>Bacillati</taxon>
        <taxon>Chloroflexota</taxon>
        <taxon>Chloroflexia</taxon>
        <taxon>Candidatus Chloroheliales</taxon>
        <taxon>Candidatus Chloroheliaceae</taxon>
        <taxon>Candidatus Chlorohelix</taxon>
    </lineage>
</organism>
<comment type="similarity">
    <text evidence="2 7">Belongs to the PhoU family.</text>
</comment>
<dbReference type="GO" id="GO:0030643">
    <property type="term" value="P:intracellular phosphate ion homeostasis"/>
    <property type="evidence" value="ECO:0007669"/>
    <property type="project" value="InterPro"/>
</dbReference>
<comment type="subunit">
    <text evidence="3 7">Homodimer.</text>
</comment>
<evidence type="ECO:0000313" key="12">
    <source>
        <dbReference type="Proteomes" id="UP001431572"/>
    </source>
</evidence>
<dbReference type="Proteomes" id="UP001431572">
    <property type="component" value="Chromosome 1"/>
</dbReference>
<feature type="domain" description="PhoU" evidence="8">
    <location>
        <begin position="28"/>
        <end position="114"/>
    </location>
</feature>
<protein>
    <recommendedName>
        <fullName evidence="7">Phosphate-specific transport system accessory protein PhoU</fullName>
    </recommendedName>
</protein>
<dbReference type="PANTHER" id="PTHR42930:SF3">
    <property type="entry name" value="PHOSPHATE-SPECIFIC TRANSPORT SYSTEM ACCESSORY PROTEIN PHOU"/>
    <property type="match status" value="1"/>
</dbReference>
<proteinExistence type="inferred from homology"/>
<dbReference type="FunFam" id="1.20.58.220:FF:000004">
    <property type="entry name" value="Phosphate-specific transport system accessory protein PhoU"/>
    <property type="match status" value="1"/>
</dbReference>
<evidence type="ECO:0000313" key="9">
    <source>
        <dbReference type="EMBL" id="NWJ44767.1"/>
    </source>
</evidence>
<dbReference type="AlphaFoldDB" id="A0A8T7LV86"/>
<sequence length="234" mass="27129">MLQPSDHKLPENRARFRKSLSDLQDSLIDMASMVDKAMHLSLYIMKTRDHRQAESLIRADSDINTKRYELEEEAMRLLATQQPVLSRDLRLVAAVMHIAGELERMGDYAKGLARISEKMEGPSPTSAIVFMDKMMQISREMLNHSIDAFIKGDVELAREVIRRDDEIDALYNEAYHDLLKRMMEDNKIVDLATYMLWAVHNVERLGDRITNICERIIFVETGQTLSYHPHMHVD</sequence>
<keyword evidence="12" id="KW-1185">Reference proteome</keyword>
<dbReference type="GO" id="GO:0006817">
    <property type="term" value="P:phosphate ion transport"/>
    <property type="evidence" value="ECO:0007669"/>
    <property type="project" value="UniProtKB-KW"/>
</dbReference>
<dbReference type="EMBL" id="JACATZ010000001">
    <property type="protein sequence ID" value="NWJ44767.1"/>
    <property type="molecule type" value="Genomic_DNA"/>
</dbReference>
<dbReference type="EMBL" id="CP128399">
    <property type="protein sequence ID" value="WJW66651.1"/>
    <property type="molecule type" value="Genomic_DNA"/>
</dbReference>
<dbReference type="PANTHER" id="PTHR42930">
    <property type="entry name" value="PHOSPHATE-SPECIFIC TRANSPORT SYSTEM ACCESSORY PROTEIN PHOU"/>
    <property type="match status" value="1"/>
</dbReference>
<comment type="subcellular location">
    <subcellularLocation>
        <location evidence="1 7">Cytoplasm</location>
    </subcellularLocation>
</comment>
<dbReference type="GO" id="GO:0045936">
    <property type="term" value="P:negative regulation of phosphate metabolic process"/>
    <property type="evidence" value="ECO:0007669"/>
    <property type="project" value="InterPro"/>
</dbReference>
<reference evidence="10" key="2">
    <citation type="journal article" date="2024" name="Nature">
        <title>Anoxygenic phototroph of the Chloroflexota uses a type I reaction centre.</title>
        <authorList>
            <person name="Tsuji J.M."/>
            <person name="Shaw N.A."/>
            <person name="Nagashima S."/>
            <person name="Venkiteswaran J.J."/>
            <person name="Schiff S.L."/>
            <person name="Watanabe T."/>
            <person name="Fukui M."/>
            <person name="Hanada S."/>
            <person name="Tank M."/>
            <person name="Neufeld J.D."/>
        </authorList>
    </citation>
    <scope>NUCLEOTIDE SEQUENCE</scope>
    <source>
        <strain evidence="10">L227-S17</strain>
    </source>
</reference>
<accession>A0A8T7LV86</accession>
<gene>
    <name evidence="9" type="primary">phoU</name>
    <name evidence="9" type="ORF">HXX08_02710</name>
    <name evidence="10" type="ORF">OZ401_002462</name>
</gene>
<evidence type="ECO:0000256" key="4">
    <source>
        <dbReference type="ARBA" id="ARBA00022448"/>
    </source>
</evidence>
<dbReference type="Gene3D" id="1.20.58.220">
    <property type="entry name" value="Phosphate transport system protein phou homolog 2, domain 2"/>
    <property type="match status" value="1"/>
</dbReference>
<dbReference type="InterPro" id="IPR028366">
    <property type="entry name" value="PhoU"/>
</dbReference>
<dbReference type="InterPro" id="IPR038078">
    <property type="entry name" value="PhoU-like_sf"/>
</dbReference>
<evidence type="ECO:0000256" key="1">
    <source>
        <dbReference type="ARBA" id="ARBA00004496"/>
    </source>
</evidence>
<evidence type="ECO:0000313" key="11">
    <source>
        <dbReference type="Proteomes" id="UP000521676"/>
    </source>
</evidence>
<evidence type="ECO:0000256" key="3">
    <source>
        <dbReference type="ARBA" id="ARBA00011738"/>
    </source>
</evidence>
<dbReference type="GO" id="GO:0005737">
    <property type="term" value="C:cytoplasm"/>
    <property type="evidence" value="ECO:0007669"/>
    <property type="project" value="UniProtKB-SubCell"/>
</dbReference>
<evidence type="ECO:0000256" key="6">
    <source>
        <dbReference type="ARBA" id="ARBA00022592"/>
    </source>
</evidence>
<keyword evidence="6 7" id="KW-0592">Phosphate transport</keyword>
<dbReference type="RefSeq" id="WP_341468544.1">
    <property type="nucleotide sequence ID" value="NZ_CP128399.1"/>
</dbReference>
<keyword evidence="4 7" id="KW-0813">Transport</keyword>
<comment type="function">
    <text evidence="7">Plays a role in the regulation of phosphate uptake.</text>
</comment>
<evidence type="ECO:0000256" key="2">
    <source>
        <dbReference type="ARBA" id="ARBA00008107"/>
    </source>
</evidence>
<evidence type="ECO:0000256" key="5">
    <source>
        <dbReference type="ARBA" id="ARBA00022490"/>
    </source>
</evidence>
<evidence type="ECO:0000256" key="7">
    <source>
        <dbReference type="PIRNR" id="PIRNR003107"/>
    </source>
</evidence>
<dbReference type="NCBIfam" id="TIGR02135">
    <property type="entry name" value="phoU_full"/>
    <property type="match status" value="1"/>
</dbReference>
<name>A0A8T7LV86_9CHLR</name>
<dbReference type="InterPro" id="IPR026022">
    <property type="entry name" value="PhoU_dom"/>
</dbReference>
<dbReference type="Pfam" id="PF01895">
    <property type="entry name" value="PhoU"/>
    <property type="match status" value="2"/>
</dbReference>
<evidence type="ECO:0000313" key="10">
    <source>
        <dbReference type="EMBL" id="WJW66651.1"/>
    </source>
</evidence>
<feature type="domain" description="PhoU" evidence="8">
    <location>
        <begin position="132"/>
        <end position="216"/>
    </location>
</feature>